<name>A0AAV7UKU1_PLEWA</name>
<comment type="caution">
    <text evidence="2">The sequence shown here is derived from an EMBL/GenBank/DDBJ whole genome shotgun (WGS) entry which is preliminary data.</text>
</comment>
<evidence type="ECO:0000256" key="1">
    <source>
        <dbReference type="SAM" id="MobiDB-lite"/>
    </source>
</evidence>
<dbReference type="AlphaFoldDB" id="A0AAV7UKU1"/>
<evidence type="ECO:0000313" key="2">
    <source>
        <dbReference type="EMBL" id="KAJ1189640.1"/>
    </source>
</evidence>
<reference evidence="2" key="1">
    <citation type="journal article" date="2022" name="bioRxiv">
        <title>Sequencing and chromosome-scale assembly of the giantPleurodeles waltlgenome.</title>
        <authorList>
            <person name="Brown T."/>
            <person name="Elewa A."/>
            <person name="Iarovenko S."/>
            <person name="Subramanian E."/>
            <person name="Araus A.J."/>
            <person name="Petzold A."/>
            <person name="Susuki M."/>
            <person name="Suzuki K.-i.T."/>
            <person name="Hayashi T."/>
            <person name="Toyoda A."/>
            <person name="Oliveira C."/>
            <person name="Osipova E."/>
            <person name="Leigh N.D."/>
            <person name="Simon A."/>
            <person name="Yun M.H."/>
        </authorList>
    </citation>
    <scope>NUCLEOTIDE SEQUENCE</scope>
    <source>
        <strain evidence="2">20211129_DDA</strain>
        <tissue evidence="2">Liver</tissue>
    </source>
</reference>
<organism evidence="2 3">
    <name type="scientific">Pleurodeles waltl</name>
    <name type="common">Iberian ribbed newt</name>
    <dbReference type="NCBI Taxonomy" id="8319"/>
    <lineage>
        <taxon>Eukaryota</taxon>
        <taxon>Metazoa</taxon>
        <taxon>Chordata</taxon>
        <taxon>Craniata</taxon>
        <taxon>Vertebrata</taxon>
        <taxon>Euteleostomi</taxon>
        <taxon>Amphibia</taxon>
        <taxon>Batrachia</taxon>
        <taxon>Caudata</taxon>
        <taxon>Salamandroidea</taxon>
        <taxon>Salamandridae</taxon>
        <taxon>Pleurodelinae</taxon>
        <taxon>Pleurodeles</taxon>
    </lineage>
</organism>
<feature type="region of interest" description="Disordered" evidence="1">
    <location>
        <begin position="47"/>
        <end position="87"/>
    </location>
</feature>
<keyword evidence="3" id="KW-1185">Reference proteome</keyword>
<dbReference type="EMBL" id="JANPWB010000005">
    <property type="protein sequence ID" value="KAJ1189640.1"/>
    <property type="molecule type" value="Genomic_DNA"/>
</dbReference>
<protein>
    <submittedName>
        <fullName evidence="2">Uncharacterized protein</fullName>
    </submittedName>
</protein>
<gene>
    <name evidence="2" type="ORF">NDU88_006384</name>
</gene>
<sequence>MRTDPGPPLPSARSRWRNLGPGLTHSLLFSALPGLHRDIRLSQSPFLSRQGWGGRKEEQRGTPKSLLPRRPVGHLPGHNGHPLSSPTLRAFQAMSEPGFPAWAANLWTDRGALAWLLLLSLLPLEFRRVSSNSQGLS</sequence>
<dbReference type="Proteomes" id="UP001066276">
    <property type="component" value="Chromosome 3_1"/>
</dbReference>
<accession>A0AAV7UKU1</accession>
<proteinExistence type="predicted"/>
<evidence type="ECO:0000313" key="3">
    <source>
        <dbReference type="Proteomes" id="UP001066276"/>
    </source>
</evidence>